<dbReference type="Pfam" id="PF02687">
    <property type="entry name" value="FtsX"/>
    <property type="match status" value="1"/>
</dbReference>
<sequence length="590" mass="64858">MPDAMPDTSTGAKRSDNGGGLMGLVFSLIADVVVTVVKLVILSAGVLVLIGLIAGAFLAAGTQLDPTWGPWVLWGGPVGLLVVYLVLTMRGGVYQHLMVRRYLRRRLPPLFAALTVMLCTAMVIVVISVMGGFLDLLSESAQRLTGDVVIDARSQEGFADYEAIIERLESLPEVESAVPVIEAYGLVRYRGQTLTVQVQGVDPERLNRVLDFERTLYWSTEDYLAAFDEQVARIIEMRGGLSEQGERLAKMQRHQLGSRDVTDASMALTPPDDWQPDEATRLPGMIMGVEVNPFSSRDPRGRYEFEYRSLEEEVTLTVVPITRSGAVLDPAVRRMVVVNEYKSGLYDVDANRVYVPFAMLQAMLRMDAYERFDEATGEPTGEVAPGRTHQVLLKAAEGVSPEDLRTVVYDETVKVQAELGQMQPLYIMTWQQRHARILNAVQNEKGMVTFLFVIISIVAVVMVAVTFYMTVLANIRDIGVIRAVGGSRTGVLNIFLGYGLAIGVVGGGLGLTLGGSIVIYLNEIQDVIHYFSGWRMWNPQTYFFDRIPNQVNPMEALAIVLGAVLSSVVGAALPAIMASRLDPVEALRHE</sequence>
<gene>
    <name evidence="10" type="primary">lolE</name>
    <name evidence="10" type="ORF">Pan265_22780</name>
</gene>
<feature type="transmembrane region" description="Helical" evidence="7">
    <location>
        <begin position="110"/>
        <end position="134"/>
    </location>
</feature>
<comment type="subcellular location">
    <subcellularLocation>
        <location evidence="1">Cell membrane</location>
        <topology evidence="1">Multi-pass membrane protein</topology>
    </subcellularLocation>
</comment>
<keyword evidence="5 7" id="KW-1133">Transmembrane helix</keyword>
<organism evidence="10 11">
    <name type="scientific">Mucisphaera calidilacus</name>
    <dbReference type="NCBI Taxonomy" id="2527982"/>
    <lineage>
        <taxon>Bacteria</taxon>
        <taxon>Pseudomonadati</taxon>
        <taxon>Planctomycetota</taxon>
        <taxon>Phycisphaerae</taxon>
        <taxon>Phycisphaerales</taxon>
        <taxon>Phycisphaeraceae</taxon>
        <taxon>Mucisphaera</taxon>
    </lineage>
</organism>
<feature type="domain" description="ABC3 transporter permease C-terminal" evidence="8">
    <location>
        <begin position="450"/>
        <end position="583"/>
    </location>
</feature>
<evidence type="ECO:0000256" key="4">
    <source>
        <dbReference type="ARBA" id="ARBA00022692"/>
    </source>
</evidence>
<dbReference type="Pfam" id="PF12704">
    <property type="entry name" value="MacB_PCD"/>
    <property type="match status" value="1"/>
</dbReference>
<dbReference type="PANTHER" id="PTHR30489">
    <property type="entry name" value="LIPOPROTEIN-RELEASING SYSTEM TRANSMEMBRANE PROTEIN LOLE"/>
    <property type="match status" value="1"/>
</dbReference>
<feature type="transmembrane region" description="Helical" evidence="7">
    <location>
        <begin position="44"/>
        <end position="62"/>
    </location>
</feature>
<evidence type="ECO:0000313" key="10">
    <source>
        <dbReference type="EMBL" id="QDU72413.1"/>
    </source>
</evidence>
<evidence type="ECO:0000313" key="11">
    <source>
        <dbReference type="Proteomes" id="UP000320386"/>
    </source>
</evidence>
<dbReference type="GO" id="GO:0044874">
    <property type="term" value="P:lipoprotein localization to outer membrane"/>
    <property type="evidence" value="ECO:0007669"/>
    <property type="project" value="TreeGrafter"/>
</dbReference>
<feature type="transmembrane region" description="Helical" evidence="7">
    <location>
        <begin position="68"/>
        <end position="89"/>
    </location>
</feature>
<dbReference type="EMBL" id="CP036280">
    <property type="protein sequence ID" value="QDU72413.1"/>
    <property type="molecule type" value="Genomic_DNA"/>
</dbReference>
<dbReference type="Proteomes" id="UP000320386">
    <property type="component" value="Chromosome"/>
</dbReference>
<dbReference type="GO" id="GO:0098797">
    <property type="term" value="C:plasma membrane protein complex"/>
    <property type="evidence" value="ECO:0007669"/>
    <property type="project" value="TreeGrafter"/>
</dbReference>
<reference evidence="10 11" key="1">
    <citation type="submission" date="2019-02" db="EMBL/GenBank/DDBJ databases">
        <title>Deep-cultivation of Planctomycetes and their phenomic and genomic characterization uncovers novel biology.</title>
        <authorList>
            <person name="Wiegand S."/>
            <person name="Jogler M."/>
            <person name="Boedeker C."/>
            <person name="Pinto D."/>
            <person name="Vollmers J."/>
            <person name="Rivas-Marin E."/>
            <person name="Kohn T."/>
            <person name="Peeters S.H."/>
            <person name="Heuer A."/>
            <person name="Rast P."/>
            <person name="Oberbeckmann S."/>
            <person name="Bunk B."/>
            <person name="Jeske O."/>
            <person name="Meyerdierks A."/>
            <person name="Storesund J.E."/>
            <person name="Kallscheuer N."/>
            <person name="Luecker S."/>
            <person name="Lage O.M."/>
            <person name="Pohl T."/>
            <person name="Merkel B.J."/>
            <person name="Hornburger P."/>
            <person name="Mueller R.-W."/>
            <person name="Bruemmer F."/>
            <person name="Labrenz M."/>
            <person name="Spormann A.M."/>
            <person name="Op den Camp H."/>
            <person name="Overmann J."/>
            <person name="Amann R."/>
            <person name="Jetten M.S.M."/>
            <person name="Mascher T."/>
            <person name="Medema M.H."/>
            <person name="Devos D.P."/>
            <person name="Kaster A.-K."/>
            <person name="Ovreas L."/>
            <person name="Rohde M."/>
            <person name="Galperin M.Y."/>
            <person name="Jogler C."/>
        </authorList>
    </citation>
    <scope>NUCLEOTIDE SEQUENCE [LARGE SCALE GENOMIC DNA]</scope>
    <source>
        <strain evidence="10 11">Pan265</strain>
    </source>
</reference>
<feature type="transmembrane region" description="Helical" evidence="7">
    <location>
        <begin position="494"/>
        <end position="521"/>
    </location>
</feature>
<dbReference type="InterPro" id="IPR025857">
    <property type="entry name" value="MacB_PCD"/>
</dbReference>
<evidence type="ECO:0000256" key="7">
    <source>
        <dbReference type="SAM" id="Phobius"/>
    </source>
</evidence>
<feature type="transmembrane region" description="Helical" evidence="7">
    <location>
        <begin position="447"/>
        <end position="473"/>
    </location>
</feature>
<keyword evidence="11" id="KW-1185">Reference proteome</keyword>
<dbReference type="InterPro" id="IPR051447">
    <property type="entry name" value="Lipoprotein-release_system"/>
</dbReference>
<proteinExistence type="inferred from homology"/>
<feature type="transmembrane region" description="Helical" evidence="7">
    <location>
        <begin position="20"/>
        <end position="37"/>
    </location>
</feature>
<evidence type="ECO:0000256" key="5">
    <source>
        <dbReference type="ARBA" id="ARBA00022989"/>
    </source>
</evidence>
<evidence type="ECO:0000256" key="1">
    <source>
        <dbReference type="ARBA" id="ARBA00004651"/>
    </source>
</evidence>
<keyword evidence="4 7" id="KW-0812">Transmembrane</keyword>
<evidence type="ECO:0000256" key="3">
    <source>
        <dbReference type="ARBA" id="ARBA00022475"/>
    </source>
</evidence>
<dbReference type="InterPro" id="IPR003838">
    <property type="entry name" value="ABC3_permease_C"/>
</dbReference>
<keyword evidence="10" id="KW-0449">Lipoprotein</keyword>
<keyword evidence="3" id="KW-1003">Cell membrane</keyword>
<accession>A0A518BZL0</accession>
<dbReference type="PANTHER" id="PTHR30489:SF0">
    <property type="entry name" value="LIPOPROTEIN-RELEASING SYSTEM TRANSMEMBRANE PROTEIN LOLE"/>
    <property type="match status" value="1"/>
</dbReference>
<dbReference type="AlphaFoldDB" id="A0A518BZL0"/>
<evidence type="ECO:0000259" key="9">
    <source>
        <dbReference type="Pfam" id="PF12704"/>
    </source>
</evidence>
<protein>
    <submittedName>
        <fullName evidence="10">Lipoprotein-releasing system transmembrane protein LolE</fullName>
    </submittedName>
</protein>
<comment type="similarity">
    <text evidence="2">Belongs to the ABC-4 integral membrane protein family. LolC/E subfamily.</text>
</comment>
<evidence type="ECO:0000259" key="8">
    <source>
        <dbReference type="Pfam" id="PF02687"/>
    </source>
</evidence>
<keyword evidence="6 7" id="KW-0472">Membrane</keyword>
<feature type="domain" description="MacB-like periplasmic core" evidence="9">
    <location>
        <begin position="111"/>
        <end position="213"/>
    </location>
</feature>
<feature type="transmembrane region" description="Helical" evidence="7">
    <location>
        <begin position="556"/>
        <end position="578"/>
    </location>
</feature>
<evidence type="ECO:0000256" key="2">
    <source>
        <dbReference type="ARBA" id="ARBA00005236"/>
    </source>
</evidence>
<dbReference type="KEGG" id="mcad:Pan265_22780"/>
<name>A0A518BZL0_9BACT</name>
<evidence type="ECO:0000256" key="6">
    <source>
        <dbReference type="ARBA" id="ARBA00023136"/>
    </source>
</evidence>